<evidence type="ECO:0000256" key="1">
    <source>
        <dbReference type="ARBA" id="ARBA00022705"/>
    </source>
</evidence>
<organism evidence="3">
    <name type="scientific">Boodleopsis sp. FL1161</name>
    <dbReference type="NCBI Taxonomy" id="2364084"/>
    <lineage>
        <taxon>Eukaryota</taxon>
        <taxon>Viridiplantae</taxon>
        <taxon>Chlorophyta</taxon>
        <taxon>core chlorophytes</taxon>
        <taxon>Ulvophyceae</taxon>
        <taxon>TCBD clade</taxon>
        <taxon>Bryopsidales</taxon>
        <taxon>Halimedineae</taxon>
        <taxon>Halimedaceae</taxon>
        <taxon>Rhipileae</taxon>
        <taxon>Boodleopsis</taxon>
    </lineage>
</organism>
<dbReference type="Pfam" id="PF00476">
    <property type="entry name" value="DNA_pol_A"/>
    <property type="match status" value="1"/>
</dbReference>
<keyword evidence="3" id="KW-0150">Chloroplast</keyword>
<dbReference type="Gene3D" id="1.10.150.20">
    <property type="entry name" value="5' to 3' exonuclease, C-terminal subdomain"/>
    <property type="match status" value="1"/>
</dbReference>
<reference evidence="3" key="2">
    <citation type="journal article" date="2019" name="Mol. Phylogenet. Evol.">
        <title>Reassessment of the classification of bryopsidales (chlorophyta) based on chloroplast phylogenomic analyses.</title>
        <authorList>
            <person name="Cremen M.C."/>
            <person name="Leliaert F."/>
            <person name="West J."/>
            <person name="Lam D.W."/>
            <person name="Shimada S."/>
            <person name="Lopez-Bautista J.M."/>
            <person name="Verbruggen H."/>
        </authorList>
    </citation>
    <scope>NUCLEOTIDE SEQUENCE</scope>
</reference>
<name>A0A386AZ84_9CHLO</name>
<reference evidence="3" key="1">
    <citation type="submission" date="2018-07" db="EMBL/GenBank/DDBJ databases">
        <authorList>
            <person name="Quirk P.G."/>
            <person name="Krulwich T.A."/>
        </authorList>
    </citation>
    <scope>NUCLEOTIDE SEQUENCE</scope>
</reference>
<dbReference type="PANTHER" id="PTHR10133:SF27">
    <property type="entry name" value="DNA POLYMERASE NU"/>
    <property type="match status" value="1"/>
</dbReference>
<dbReference type="Gene3D" id="3.30.70.370">
    <property type="match status" value="1"/>
</dbReference>
<dbReference type="GO" id="GO:0003887">
    <property type="term" value="F:DNA-directed DNA polymerase activity"/>
    <property type="evidence" value="ECO:0007669"/>
    <property type="project" value="InterPro"/>
</dbReference>
<dbReference type="InterPro" id="IPR001098">
    <property type="entry name" value="DNA-dir_DNA_pol_A_palm_dom"/>
</dbReference>
<dbReference type="PRINTS" id="PR00868">
    <property type="entry name" value="DNAPOLI"/>
</dbReference>
<dbReference type="GO" id="GO:0006261">
    <property type="term" value="P:DNA-templated DNA replication"/>
    <property type="evidence" value="ECO:0007669"/>
    <property type="project" value="InterPro"/>
</dbReference>
<gene>
    <name evidence="3" type="primary">orf158</name>
</gene>
<keyword evidence="3" id="KW-0934">Plastid</keyword>
<dbReference type="SMART" id="SM00482">
    <property type="entry name" value="POLAc"/>
    <property type="match status" value="1"/>
</dbReference>
<dbReference type="GO" id="GO:0003677">
    <property type="term" value="F:DNA binding"/>
    <property type="evidence" value="ECO:0007669"/>
    <property type="project" value="InterPro"/>
</dbReference>
<dbReference type="PANTHER" id="PTHR10133">
    <property type="entry name" value="DNA POLYMERASE I"/>
    <property type="match status" value="1"/>
</dbReference>
<dbReference type="InterPro" id="IPR002298">
    <property type="entry name" value="DNA_polymerase_A"/>
</dbReference>
<proteinExistence type="predicted"/>
<protein>
    <recommendedName>
        <fullName evidence="2">DNA-directed DNA polymerase family A palm domain-containing protein</fullName>
    </recommendedName>
</protein>
<dbReference type="EMBL" id="MH591102">
    <property type="protein sequence ID" value="AYC64755.1"/>
    <property type="molecule type" value="Genomic_DNA"/>
</dbReference>
<feature type="domain" description="DNA-directed DNA polymerase family A palm" evidence="2">
    <location>
        <begin position="2"/>
        <end position="154"/>
    </location>
</feature>
<accession>A0A386AZ84</accession>
<dbReference type="InterPro" id="IPR043502">
    <property type="entry name" value="DNA/RNA_pol_sf"/>
</dbReference>
<dbReference type="GO" id="GO:0006302">
    <property type="term" value="P:double-strand break repair"/>
    <property type="evidence" value="ECO:0007669"/>
    <property type="project" value="TreeGrafter"/>
</dbReference>
<evidence type="ECO:0000313" key="3">
    <source>
        <dbReference type="EMBL" id="AYC64755.1"/>
    </source>
</evidence>
<dbReference type="SUPFAM" id="SSF56672">
    <property type="entry name" value="DNA/RNA polymerases"/>
    <property type="match status" value="1"/>
</dbReference>
<geneLocation type="chloroplast" evidence="3"/>
<keyword evidence="1" id="KW-0235">DNA replication</keyword>
<evidence type="ECO:0000259" key="2">
    <source>
        <dbReference type="SMART" id="SM00482"/>
    </source>
</evidence>
<dbReference type="AlphaFoldDB" id="A0A386AZ84"/>
<sequence length="158" mass="18245">MRNDMKPVNFNMVYGIGAPNLWNRFLSQGKNISFTEVQNLHSTWKKTFPQIETYQVKCNNFFNSNYAPLKILGDTKYITSLKGRIRRPQISRTTQDQSFLNFTQIINYPIQATCTDFLKSTLLQIYYAIKRDNLPATIVLSAHDEIILECSPLDVGQV</sequence>